<dbReference type="OrthoDB" id="342531at2759"/>
<feature type="compositionally biased region" description="Polar residues" evidence="1">
    <location>
        <begin position="191"/>
        <end position="203"/>
    </location>
</feature>
<name>A0A1E7FXN6_9STRA</name>
<feature type="region of interest" description="Disordered" evidence="1">
    <location>
        <begin position="191"/>
        <end position="215"/>
    </location>
</feature>
<dbReference type="AlphaFoldDB" id="A0A1E7FXN6"/>
<sequence>MPSSPDVISLATTEYGDVIREWSTKRNSGASLLEDLISHMPTLAQGSLLSALNRATQDARSPFLKVESFRLLSLVLSNKTNQEGLSETEIMTQAKIHESQDDLLIAISKTLKDDEMVKPKRVRSVFKAFEKVLHFISSPASPEALSMLADIKIEISDLGAKQTTLNILSAKIVEQIDVRLEELNVAAATPTMQDTTKNAPTSNSKKSKKKKKKKK</sequence>
<dbReference type="KEGG" id="fcy:FRACYDRAFT_216133"/>
<gene>
    <name evidence="2" type="ORF">FRACYDRAFT_216133</name>
</gene>
<keyword evidence="3" id="KW-1185">Reference proteome</keyword>
<accession>A0A1E7FXN6</accession>
<protein>
    <submittedName>
        <fullName evidence="2">Uncharacterized protein</fullName>
    </submittedName>
</protein>
<dbReference type="Proteomes" id="UP000095751">
    <property type="component" value="Unassembled WGS sequence"/>
</dbReference>
<dbReference type="EMBL" id="KV784353">
    <property type="protein sequence ID" value="OEU22573.1"/>
    <property type="molecule type" value="Genomic_DNA"/>
</dbReference>
<feature type="compositionally biased region" description="Basic residues" evidence="1">
    <location>
        <begin position="205"/>
        <end position="215"/>
    </location>
</feature>
<reference evidence="2 3" key="1">
    <citation type="submission" date="2016-09" db="EMBL/GenBank/DDBJ databases">
        <title>Extensive genetic diversity and differential bi-allelic expression allows diatom success in the polar Southern Ocean.</title>
        <authorList>
            <consortium name="DOE Joint Genome Institute"/>
            <person name="Mock T."/>
            <person name="Otillar R.P."/>
            <person name="Strauss J."/>
            <person name="Dupont C."/>
            <person name="Frickenhaus S."/>
            <person name="Maumus F."/>
            <person name="Mcmullan M."/>
            <person name="Sanges R."/>
            <person name="Schmutz J."/>
            <person name="Toseland A."/>
            <person name="Valas R."/>
            <person name="Veluchamy A."/>
            <person name="Ward B.J."/>
            <person name="Allen A."/>
            <person name="Barry K."/>
            <person name="Falciatore A."/>
            <person name="Ferrante M."/>
            <person name="Fortunato A.E."/>
            <person name="Gloeckner G."/>
            <person name="Gruber A."/>
            <person name="Hipkin R."/>
            <person name="Janech M."/>
            <person name="Kroth P."/>
            <person name="Leese F."/>
            <person name="Lindquist E."/>
            <person name="Lyon B.R."/>
            <person name="Martin J."/>
            <person name="Mayer C."/>
            <person name="Parker M."/>
            <person name="Quesneville H."/>
            <person name="Raymond J."/>
            <person name="Uhlig C."/>
            <person name="Valentin K.U."/>
            <person name="Worden A.Z."/>
            <person name="Armbrust E.V."/>
            <person name="Bowler C."/>
            <person name="Green B."/>
            <person name="Moulton V."/>
            <person name="Van Oosterhout C."/>
            <person name="Grigoriev I."/>
        </authorList>
    </citation>
    <scope>NUCLEOTIDE SEQUENCE [LARGE SCALE GENOMIC DNA]</scope>
    <source>
        <strain evidence="2 3">CCMP1102</strain>
    </source>
</reference>
<organism evidence="2 3">
    <name type="scientific">Fragilariopsis cylindrus CCMP1102</name>
    <dbReference type="NCBI Taxonomy" id="635003"/>
    <lineage>
        <taxon>Eukaryota</taxon>
        <taxon>Sar</taxon>
        <taxon>Stramenopiles</taxon>
        <taxon>Ochrophyta</taxon>
        <taxon>Bacillariophyta</taxon>
        <taxon>Bacillariophyceae</taxon>
        <taxon>Bacillariophycidae</taxon>
        <taxon>Bacillariales</taxon>
        <taxon>Bacillariaceae</taxon>
        <taxon>Fragilariopsis</taxon>
    </lineage>
</organism>
<dbReference type="InParanoid" id="A0A1E7FXN6"/>
<proteinExistence type="predicted"/>
<evidence type="ECO:0000313" key="2">
    <source>
        <dbReference type="EMBL" id="OEU22573.1"/>
    </source>
</evidence>
<evidence type="ECO:0000256" key="1">
    <source>
        <dbReference type="SAM" id="MobiDB-lite"/>
    </source>
</evidence>
<evidence type="ECO:0000313" key="3">
    <source>
        <dbReference type="Proteomes" id="UP000095751"/>
    </source>
</evidence>